<dbReference type="Gene3D" id="1.10.1070.11">
    <property type="entry name" value="Phosphatidylinositol 3-/4-kinase, catalytic domain"/>
    <property type="match status" value="1"/>
</dbReference>
<dbReference type="SMART" id="SM00146">
    <property type="entry name" value="PI3Kc"/>
    <property type="match status" value="1"/>
</dbReference>
<dbReference type="Gene3D" id="3.30.1010.10">
    <property type="entry name" value="Phosphatidylinositol 3-kinase Catalytic Subunit, Chain A, domain 4"/>
    <property type="match status" value="1"/>
</dbReference>
<dbReference type="EC" id="2.7.11.1" evidence="1"/>
<keyword evidence="2" id="KW-0808">Transferase</keyword>
<dbReference type="PANTHER" id="PTHR11139:SF71">
    <property type="entry name" value="SERINE_THREONINE-PROTEIN KINASE SMG1"/>
    <property type="match status" value="1"/>
</dbReference>
<proteinExistence type="predicted"/>
<organism evidence="7">
    <name type="scientific">Spongospora subterranea</name>
    <dbReference type="NCBI Taxonomy" id="70186"/>
    <lineage>
        <taxon>Eukaryota</taxon>
        <taxon>Sar</taxon>
        <taxon>Rhizaria</taxon>
        <taxon>Endomyxa</taxon>
        <taxon>Phytomyxea</taxon>
        <taxon>Plasmodiophorida</taxon>
        <taxon>Plasmodiophoridae</taxon>
        <taxon>Spongospora</taxon>
    </lineage>
</organism>
<dbReference type="Pfam" id="PF00454">
    <property type="entry name" value="PI3_PI4_kinase"/>
    <property type="match status" value="1"/>
</dbReference>
<dbReference type="GO" id="GO:0004674">
    <property type="term" value="F:protein serine/threonine kinase activity"/>
    <property type="evidence" value="ECO:0007669"/>
    <property type="project" value="UniProtKB-EC"/>
</dbReference>
<evidence type="ECO:0000256" key="2">
    <source>
        <dbReference type="ARBA" id="ARBA00022679"/>
    </source>
</evidence>
<dbReference type="EMBL" id="HACM01003328">
    <property type="protein sequence ID" value="CRZ03770.1"/>
    <property type="molecule type" value="Transcribed_RNA"/>
</dbReference>
<dbReference type="InterPro" id="IPR018936">
    <property type="entry name" value="PI3/4_kinase_CS"/>
</dbReference>
<dbReference type="PROSITE" id="PS00916">
    <property type="entry name" value="PI3_4_KINASE_2"/>
    <property type="match status" value="1"/>
</dbReference>
<dbReference type="InterPro" id="IPR050517">
    <property type="entry name" value="DDR_Repair_Kinase"/>
</dbReference>
<evidence type="ECO:0000256" key="3">
    <source>
        <dbReference type="ARBA" id="ARBA00022741"/>
    </source>
</evidence>
<name>A0A0H5QNN6_9EUKA</name>
<dbReference type="InterPro" id="IPR036940">
    <property type="entry name" value="PI3/4_kinase_cat_sf"/>
</dbReference>
<evidence type="ECO:0000259" key="6">
    <source>
        <dbReference type="PROSITE" id="PS50290"/>
    </source>
</evidence>
<evidence type="ECO:0000256" key="1">
    <source>
        <dbReference type="ARBA" id="ARBA00012513"/>
    </source>
</evidence>
<keyword evidence="4" id="KW-0418">Kinase</keyword>
<dbReference type="GO" id="GO:0005524">
    <property type="term" value="F:ATP binding"/>
    <property type="evidence" value="ECO:0007669"/>
    <property type="project" value="UniProtKB-KW"/>
</dbReference>
<dbReference type="PANTHER" id="PTHR11139">
    <property type="entry name" value="ATAXIA TELANGIECTASIA MUTATED ATM -RELATED"/>
    <property type="match status" value="1"/>
</dbReference>
<reference evidence="7" key="1">
    <citation type="submission" date="2015-04" db="EMBL/GenBank/DDBJ databases">
        <title>The genome sequence of the plant pathogenic Rhizarian Plasmodiophora brassicae reveals insights in its biotrophic life cycle and the origin of chitin synthesis.</title>
        <authorList>
            <person name="Schwelm A."/>
            <person name="Fogelqvist J."/>
            <person name="Knaust A."/>
            <person name="Julke S."/>
            <person name="Lilja T."/>
            <person name="Dhandapani V."/>
            <person name="Bonilla-Rosso G."/>
            <person name="Karlsson M."/>
            <person name="Shevchenko A."/>
            <person name="Choi S.R."/>
            <person name="Kim H.G."/>
            <person name="Park J.Y."/>
            <person name="Lim Y.P."/>
            <person name="Ludwig-Muller J."/>
            <person name="Dixelius C."/>
        </authorList>
    </citation>
    <scope>NUCLEOTIDE SEQUENCE</scope>
    <source>
        <tissue evidence="7">Potato root galls</tissue>
    </source>
</reference>
<evidence type="ECO:0000256" key="5">
    <source>
        <dbReference type="ARBA" id="ARBA00022840"/>
    </source>
</evidence>
<dbReference type="InterPro" id="IPR003152">
    <property type="entry name" value="FATC_dom"/>
</dbReference>
<dbReference type="PROSITE" id="PS50290">
    <property type="entry name" value="PI3_4_KINASE_3"/>
    <property type="match status" value="1"/>
</dbReference>
<keyword evidence="3" id="KW-0547">Nucleotide-binding</keyword>
<sequence length="2048" mass="229612">MARLLGAVCNRVASHFGDSDISTRAHTEMRLLRHLQGKVVNGAVSSLPDKQLFAMAALNEIVANNTLNFVDGRDQLLVDGLVEFIIHKGVDISKSLSVRIACQLCLQRPLHCKPHFQTIVGFVFALFSNESIESLSAEEISLIHDMVRSSKQLWSEHPRFALQSLELFAQRVLQNPCSQDTVSSIGMFHSVLVGVDNPPIYAATMCSFLESIASSPAAWNSQILFTATKELSEFIETSGQDLEVFSCLLRITFRRLSERLAFKSKRTVLNLTSQCSSILTLLVNLRGVTVELVREAFALLGNDFLAEAHEPAICKLLATALSSLSSDAMSMVCSELLSQILSGNHIFPHSQRLFLLRVIIKSEWNLAFMLSSWLISGKCIDDFVILNFLLHNILRHESDRFPEETQLQVLATSLLRSSFAPAFFPAFFSSWLQKLSHIASKFWDDIGESLTRLSKNRSETLRQSVFECFTRLGRVPWGSFISLRTRVLWHRIHSAPDDCAVEFAAKDLLVSVSVYSPEDTYLSSSCFGEIQIKVLRDRLQSHNVLSGQEYIIALDEILSADRYNNDYETMQCLTIDVSKTLVHDKLRTTGKPVQTLEHLCQNVLNCLDPYPAVLMMSVFFHLRRLTAIAALQSLVVPSPFPSVAPFFISNRAVCESFFDRMQPHLLRLTMSIPFSIQRAEYLQDVMHFDPGAVVLPLASALRQARLMTGDIPALSIWLKTHQINVSQTVNDLLMGLHFQSISRMEDAATAYADAIRTATDLEHIDLAWSGIADCSHALRQWDLVDVSTDSLLNAPTANSFIHMLSIRSSQLLDQGNVESSASLLECHWEELQAELLKASEPSLIQRHCQLWCTRIRAVGYNALSDETRSDLQKFIYFSNQTSTLCCSAFEMQNIIAYHQILQSFIAGRDACFNVLSPAPLHILSELHACFPRLSILADLLKCARVHNNHRMTAKLSSLALSCSDITLELRFQVFSITETSCSSHTPELWDLLHNSSHLGCHLLMLDSASEECMRTDEIFCNNNFESVVDLQEYIFTTSTVLRNSSYFARWCADVADVRSPGWLNAIREIAHQKKPANASKLFQMIAEVMHMFLPTSESEAIDSAFAAINAELCNGVGPMDEQKIRNIVSRSLGMEIDWDQFESGSRLLNQIASLASRSYELFQRASQLIVSSLCDQYSYHDALFAVALIDRGFVTHNCFPPAITWVDVVPQLLAILHRPDHSESQANYVRQLLFQVACNTDYAENVIIPVSATDAPASLIPLLNSLKETRPELCSQISRFSQSVRECSVFLEDVWIETLPHLISEIPLRWRWWIEECVGGQPFADAYLRVMSSVLSSFQDLFDLSSSVSVCLHNRVFQRRYRHAMQSVMSILNLPLKLAPEYIESKLLLSSLIHQLKGMHQEMHQLSEVLITNASPSFTSVPSPAVFRIPGMPVGAQLAGLSRPSLEILKTKTRPKSITFRGTDGCLYTYLLKGREDLNIDQRVLQISAYVNHCLSDGSNSTGVHCLPPAYTVTTISSQCGMIHMIDDAVSLFRLHRFGQAAIHRGAAGSQGYPDEEQQDIAESTPAQIFTSKLHEKLQSLNLPISLPRREWPTGLADELYETLLASTDDSVLETQLALTSVSAEDNFHKRCTFTSTMASSSVIGYILGVGDRHLGNILVKLETGELIHIDFAVCFEGGLSLRVPETVPFRLTPSLCRALGPLALLNGEFIRLMERVFSICRNQRVHILTILQSFRNNPLFEWSHPRSSKILRRSADRLMIHALLIERLQRSRLQIEHLHSWALGNQSPWLRYVSSLSEHLLSEHGIRKKTAELAAVKIEISNAEKSIIELPDIIEKINRVNEMRKKVATVEGSNSCSVKKPPTGLLQQQNNAKVLIQKLPSLRAQAQSLKSDLDALESLENRKMLPELPPEDLQIISSLQSLWTASIRPLLQRLCRYDSPAAQQLRIDWEKLHDSISGVLSQNGEWNLSVADGRQLFSALFAGLKTFIKSSEIPSEMRNASSAAEAALKGVEMKLECGDDMTVTKRVKEATNKHNLAIMFEGWAAWI</sequence>
<dbReference type="SUPFAM" id="SSF56112">
    <property type="entry name" value="Protein kinase-like (PK-like)"/>
    <property type="match status" value="1"/>
</dbReference>
<dbReference type="GO" id="GO:0000184">
    <property type="term" value="P:nuclear-transcribed mRNA catabolic process, nonsense-mediated decay"/>
    <property type="evidence" value="ECO:0007669"/>
    <property type="project" value="TreeGrafter"/>
</dbReference>
<feature type="domain" description="PI3K/PI4K catalytic" evidence="6">
    <location>
        <begin position="1442"/>
        <end position="1784"/>
    </location>
</feature>
<evidence type="ECO:0000256" key="4">
    <source>
        <dbReference type="ARBA" id="ARBA00022777"/>
    </source>
</evidence>
<evidence type="ECO:0000313" key="7">
    <source>
        <dbReference type="EMBL" id="CRZ03770.1"/>
    </source>
</evidence>
<dbReference type="Pfam" id="PF02260">
    <property type="entry name" value="FATC"/>
    <property type="match status" value="1"/>
</dbReference>
<dbReference type="InterPro" id="IPR011009">
    <property type="entry name" value="Kinase-like_dom_sf"/>
</dbReference>
<keyword evidence="5" id="KW-0067">ATP-binding</keyword>
<dbReference type="InterPro" id="IPR000403">
    <property type="entry name" value="PI3/4_kinase_cat_dom"/>
</dbReference>
<dbReference type="GO" id="GO:0005634">
    <property type="term" value="C:nucleus"/>
    <property type="evidence" value="ECO:0007669"/>
    <property type="project" value="TreeGrafter"/>
</dbReference>
<protein>
    <recommendedName>
        <fullName evidence="1">non-specific serine/threonine protein kinase</fullName>
        <ecNumber evidence="1">2.7.11.1</ecNumber>
    </recommendedName>
</protein>
<accession>A0A0H5QNN6</accession>